<dbReference type="Gene3D" id="3.40.50.10540">
    <property type="entry name" value="Crotonobetainyl-coa:carnitine coa-transferase, domain 1"/>
    <property type="match status" value="2"/>
</dbReference>
<dbReference type="Pfam" id="PF02515">
    <property type="entry name" value="CoA_transf_3"/>
    <property type="match status" value="2"/>
</dbReference>
<dbReference type="eggNOG" id="KOG3957">
    <property type="taxonomic scope" value="Eukaryota"/>
</dbReference>
<protein>
    <recommendedName>
        <fullName evidence="7">RING-type domain-containing protein</fullName>
    </recommendedName>
</protein>
<dbReference type="InterPro" id="IPR023606">
    <property type="entry name" value="CoA-Trfase_III_dom_1_sf"/>
</dbReference>
<evidence type="ECO:0000256" key="5">
    <source>
        <dbReference type="PROSITE-ProRule" id="PRU00175"/>
    </source>
</evidence>
<dbReference type="Proteomes" id="UP000013827">
    <property type="component" value="Unassembled WGS sequence"/>
</dbReference>
<dbReference type="InterPro" id="IPR003673">
    <property type="entry name" value="CoA-Trfase_fam_III"/>
</dbReference>
<feature type="domain" description="RING-type" evidence="7">
    <location>
        <begin position="912"/>
        <end position="951"/>
    </location>
</feature>
<dbReference type="Gene3D" id="3.30.40.10">
    <property type="entry name" value="Zinc/RING finger domain, C3HC4 (zinc finger)"/>
    <property type="match status" value="1"/>
</dbReference>
<dbReference type="GO" id="GO:0003824">
    <property type="term" value="F:catalytic activity"/>
    <property type="evidence" value="ECO:0007669"/>
    <property type="project" value="InterPro"/>
</dbReference>
<feature type="compositionally biased region" description="Low complexity" evidence="6">
    <location>
        <begin position="1056"/>
        <end position="1074"/>
    </location>
</feature>
<evidence type="ECO:0000256" key="3">
    <source>
        <dbReference type="ARBA" id="ARBA00022771"/>
    </source>
</evidence>
<comment type="similarity">
    <text evidence="1">Belongs to the CoA-transferase III family.</text>
</comment>
<dbReference type="SUPFAM" id="SSF57850">
    <property type="entry name" value="RING/U-box"/>
    <property type="match status" value="1"/>
</dbReference>
<dbReference type="InterPro" id="IPR050509">
    <property type="entry name" value="CoA-transferase_III"/>
</dbReference>
<dbReference type="InterPro" id="IPR017907">
    <property type="entry name" value="Znf_RING_CS"/>
</dbReference>
<keyword evidence="2" id="KW-0479">Metal-binding</keyword>
<evidence type="ECO:0000256" key="2">
    <source>
        <dbReference type="ARBA" id="ARBA00022723"/>
    </source>
</evidence>
<feature type="region of interest" description="Disordered" evidence="6">
    <location>
        <begin position="1"/>
        <end position="26"/>
    </location>
</feature>
<feature type="region of interest" description="Disordered" evidence="6">
    <location>
        <begin position="1049"/>
        <end position="1099"/>
    </location>
</feature>
<dbReference type="GeneID" id="17278504"/>
<evidence type="ECO:0000313" key="9">
    <source>
        <dbReference type="Proteomes" id="UP000013827"/>
    </source>
</evidence>
<dbReference type="PaxDb" id="2903-EOD33233"/>
<reference evidence="8" key="2">
    <citation type="submission" date="2024-10" db="UniProtKB">
        <authorList>
            <consortium name="EnsemblProtists"/>
        </authorList>
    </citation>
    <scope>IDENTIFICATION</scope>
</reference>
<dbReference type="KEGG" id="ehx:EMIHUDRAFT_462647"/>
<evidence type="ECO:0000256" key="6">
    <source>
        <dbReference type="SAM" id="MobiDB-lite"/>
    </source>
</evidence>
<dbReference type="PANTHER" id="PTHR48228:SF5">
    <property type="entry name" value="ALPHA-METHYLACYL-COA RACEMASE"/>
    <property type="match status" value="1"/>
</dbReference>
<name>A0A0D3KBU8_EMIH1</name>
<keyword evidence="9" id="KW-1185">Reference proteome</keyword>
<dbReference type="HOGENOM" id="CLU_283496_0_0_1"/>
<accession>A0A0D3KBU8</accession>
<dbReference type="GO" id="GO:0008270">
    <property type="term" value="F:zinc ion binding"/>
    <property type="evidence" value="ECO:0007669"/>
    <property type="project" value="UniProtKB-KW"/>
</dbReference>
<reference evidence="9" key="1">
    <citation type="journal article" date="2013" name="Nature">
        <title>Pan genome of the phytoplankton Emiliania underpins its global distribution.</title>
        <authorList>
            <person name="Read B.A."/>
            <person name="Kegel J."/>
            <person name="Klute M.J."/>
            <person name="Kuo A."/>
            <person name="Lefebvre S.C."/>
            <person name="Maumus F."/>
            <person name="Mayer C."/>
            <person name="Miller J."/>
            <person name="Monier A."/>
            <person name="Salamov A."/>
            <person name="Young J."/>
            <person name="Aguilar M."/>
            <person name="Claverie J.M."/>
            <person name="Frickenhaus S."/>
            <person name="Gonzalez K."/>
            <person name="Herman E.K."/>
            <person name="Lin Y.C."/>
            <person name="Napier J."/>
            <person name="Ogata H."/>
            <person name="Sarno A.F."/>
            <person name="Shmutz J."/>
            <person name="Schroeder D."/>
            <person name="de Vargas C."/>
            <person name="Verret F."/>
            <person name="von Dassow P."/>
            <person name="Valentin K."/>
            <person name="Van de Peer Y."/>
            <person name="Wheeler G."/>
            <person name="Dacks J.B."/>
            <person name="Delwiche C.F."/>
            <person name="Dyhrman S.T."/>
            <person name="Glockner G."/>
            <person name="John U."/>
            <person name="Richards T."/>
            <person name="Worden A.Z."/>
            <person name="Zhang X."/>
            <person name="Grigoriev I.V."/>
            <person name="Allen A.E."/>
            <person name="Bidle K."/>
            <person name="Borodovsky M."/>
            <person name="Bowler C."/>
            <person name="Brownlee C."/>
            <person name="Cock J.M."/>
            <person name="Elias M."/>
            <person name="Gladyshev V.N."/>
            <person name="Groth M."/>
            <person name="Guda C."/>
            <person name="Hadaegh A."/>
            <person name="Iglesias-Rodriguez M.D."/>
            <person name="Jenkins J."/>
            <person name="Jones B.M."/>
            <person name="Lawson T."/>
            <person name="Leese F."/>
            <person name="Lindquist E."/>
            <person name="Lobanov A."/>
            <person name="Lomsadze A."/>
            <person name="Malik S.B."/>
            <person name="Marsh M.E."/>
            <person name="Mackinder L."/>
            <person name="Mock T."/>
            <person name="Mueller-Roeber B."/>
            <person name="Pagarete A."/>
            <person name="Parker M."/>
            <person name="Probert I."/>
            <person name="Quesneville H."/>
            <person name="Raines C."/>
            <person name="Rensing S.A."/>
            <person name="Riano-Pachon D.M."/>
            <person name="Richier S."/>
            <person name="Rokitta S."/>
            <person name="Shiraiwa Y."/>
            <person name="Soanes D.M."/>
            <person name="van der Giezen M."/>
            <person name="Wahlund T.M."/>
            <person name="Williams B."/>
            <person name="Wilson W."/>
            <person name="Wolfe G."/>
            <person name="Wurch L.L."/>
        </authorList>
    </citation>
    <scope>NUCLEOTIDE SEQUENCE</scope>
</reference>
<dbReference type="AlphaFoldDB" id="A0A0D3KBU8"/>
<evidence type="ECO:0000256" key="4">
    <source>
        <dbReference type="ARBA" id="ARBA00022833"/>
    </source>
</evidence>
<dbReference type="InterPro" id="IPR001841">
    <property type="entry name" value="Znf_RING"/>
</dbReference>
<evidence type="ECO:0000256" key="1">
    <source>
        <dbReference type="ARBA" id="ARBA00008383"/>
    </source>
</evidence>
<dbReference type="STRING" id="2903.R1DCQ0"/>
<dbReference type="PROSITE" id="PS50089">
    <property type="entry name" value="ZF_RING_2"/>
    <property type="match status" value="1"/>
</dbReference>
<keyword evidence="3 5" id="KW-0863">Zinc-finger</keyword>
<feature type="region of interest" description="Disordered" evidence="6">
    <location>
        <begin position="386"/>
        <end position="409"/>
    </location>
</feature>
<evidence type="ECO:0000259" key="7">
    <source>
        <dbReference type="PROSITE" id="PS50089"/>
    </source>
</evidence>
<dbReference type="InterPro" id="IPR013083">
    <property type="entry name" value="Znf_RING/FYVE/PHD"/>
</dbReference>
<sequence>MEGNQGGPRAMASTFSSSSSDGDSRTAPLDGLRVVEIGSFLACPLTARHLLDLGASVTAVVRPESARGQRAEQAWRPETTRALRSGKDVVTLDLKSPAGQEALDELLVAADAVVIGFAPAVCRRLRLTAERVHEVNPRAVLAHLPGFATGDAERSKIEAWEASILAEAGVFRDMGINRQLAGKLASYSPLPLASSYASIFAALGVVSALRKRTTLPPGAAPRLSLEVPLASALCDALVHNSLQHEVPEEYRSRRQRALDKQRAGEPLDYFETLELTDPFFSHYTTADARPFYLVAPCHLRHQRRAIAVLGIEKQVAALGVPLAATYAASAVGANAPRHGFGAGQIGDDWAPKLRKLMRRAFLTRTAYEWEAARWRRGRGALGGPSLSLGRAAPAAPPPPPSPAAAWEGGRSGGGWMEGVEVLDLCNVIAGPTIGTMLGHVIAGPTIGTMLARFGAKVTKVDSPRPTYSPEITVLYGLAANAGKRSVLLDVSPAEAAGRAAFEALAARDRSGALSSGVAAQCLARLGITPAELHRMNPNVVLSRFDAYGGPNEGKGERADHISYDDNLQAALGIMERFGGGLGREHAHVGTIDVAAGVAGALATAATLLLRERRATGELPPAPPRSLLIARASLASVGQMVQFPFCCGPPAALAAEGDRSVDTPLNRGPECRGEHSLLHCYSTADGSWLLLVASLLPPLRMGEDELKTVLRHLSLADGRLHAALRPALERGVGGVSDAALEAAVGGALRAGPSASWWAERLGAVGVSAVPLASFDVLRESNILAAEDCTVDLGGSTFQFLRHGSHPLGSPLVMFAPCSVRTPGGRGLAVPLEDAPRYGETARSRCGGDLWAASLHTCRLRAGEHTLEVLGELGVDPTLLLSRHAAATGWCDDYLPGKASQTLPDIPRPVLKTCPVCLDPIKRHVGLACSHWLCHDCAVRCSNAGLASCPVCRHPQLLDPVRLARRSVEWRAAYGSWRQGGVRGSKGEASSISSAAQAPARSLVTSAAGDLAKGSFRKWSGASLAHSSPIRAMKSCAAGLSLAEVREQELLRRRDSDASSARSSARLSAGSGRSPGAPRPAHELRDSLGSEAPGRPAIALL</sequence>
<keyword evidence="4" id="KW-0862">Zinc</keyword>
<dbReference type="SUPFAM" id="SSF89796">
    <property type="entry name" value="CoA-transferase family III (CaiB/BaiF)"/>
    <property type="match status" value="2"/>
</dbReference>
<dbReference type="RefSeq" id="XP_005785662.1">
    <property type="nucleotide sequence ID" value="XM_005785605.1"/>
</dbReference>
<dbReference type="EnsemblProtists" id="EOD33233">
    <property type="protein sequence ID" value="EOD33233"/>
    <property type="gene ID" value="EMIHUDRAFT_462647"/>
</dbReference>
<dbReference type="PANTHER" id="PTHR48228">
    <property type="entry name" value="SUCCINYL-COA--D-CITRAMALATE COA-TRANSFERASE"/>
    <property type="match status" value="1"/>
</dbReference>
<organism evidence="8 9">
    <name type="scientific">Emiliania huxleyi (strain CCMP1516)</name>
    <dbReference type="NCBI Taxonomy" id="280463"/>
    <lineage>
        <taxon>Eukaryota</taxon>
        <taxon>Haptista</taxon>
        <taxon>Haptophyta</taxon>
        <taxon>Prymnesiophyceae</taxon>
        <taxon>Isochrysidales</taxon>
        <taxon>Noelaerhabdaceae</taxon>
        <taxon>Emiliania</taxon>
    </lineage>
</organism>
<evidence type="ECO:0000313" key="8">
    <source>
        <dbReference type="EnsemblProtists" id="EOD33233"/>
    </source>
</evidence>
<dbReference type="PROSITE" id="PS00518">
    <property type="entry name" value="ZF_RING_1"/>
    <property type="match status" value="1"/>
</dbReference>
<dbReference type="CDD" id="cd16449">
    <property type="entry name" value="RING-HC"/>
    <property type="match status" value="1"/>
</dbReference>
<proteinExistence type="inferred from homology"/>